<dbReference type="Pfam" id="PF03945">
    <property type="entry name" value="Endotoxin_N"/>
    <property type="match status" value="1"/>
</dbReference>
<evidence type="ECO:0000256" key="2">
    <source>
        <dbReference type="ARBA" id="ARBA00022656"/>
    </source>
</evidence>
<dbReference type="Proteomes" id="UP001272716">
    <property type="component" value="Unassembled WGS sequence"/>
</dbReference>
<dbReference type="GO" id="GO:0090729">
    <property type="term" value="F:toxin activity"/>
    <property type="evidence" value="ECO:0007669"/>
    <property type="project" value="UniProtKB-KW"/>
</dbReference>
<dbReference type="GO" id="GO:0030435">
    <property type="term" value="P:sporulation resulting in formation of a cellular spore"/>
    <property type="evidence" value="ECO:0007669"/>
    <property type="project" value="UniProtKB-KW"/>
</dbReference>
<organism evidence="7 8">
    <name type="scientific">Bacillus thuringiensis serovar toumanoffi</name>
    <dbReference type="NCBI Taxonomy" id="180862"/>
    <lineage>
        <taxon>Bacteria</taxon>
        <taxon>Bacillati</taxon>
        <taxon>Bacillota</taxon>
        <taxon>Bacilli</taxon>
        <taxon>Bacillales</taxon>
        <taxon>Bacillaceae</taxon>
        <taxon>Bacillus</taxon>
        <taxon>Bacillus cereus group</taxon>
    </lineage>
</organism>
<dbReference type="InterPro" id="IPR005639">
    <property type="entry name" value="Pest_crys_dom_I"/>
</dbReference>
<evidence type="ECO:0000256" key="5">
    <source>
        <dbReference type="ARBA" id="ARBA00029653"/>
    </source>
</evidence>
<comment type="caution">
    <text evidence="7">The sequence shown here is derived from an EMBL/GenBank/DDBJ whole genome shotgun (WGS) entry which is preliminary data.</text>
</comment>
<evidence type="ECO:0000313" key="8">
    <source>
        <dbReference type="Proteomes" id="UP001272716"/>
    </source>
</evidence>
<dbReference type="PANTHER" id="PTHR37003:SF2">
    <property type="entry name" value="PESTICIDAL CRYSTAL PROTEIN N-TERMINAL DOMAIN-CONTAINING PROTEIN"/>
    <property type="match status" value="1"/>
</dbReference>
<dbReference type="RefSeq" id="WP_042972902.1">
    <property type="nucleotide sequence ID" value="NZ_JAWQCK010000001.1"/>
</dbReference>
<dbReference type="AlphaFoldDB" id="A0ABD5HRH5"/>
<dbReference type="EMBL" id="JAWQCK010000001">
    <property type="protein sequence ID" value="MDW9207482.1"/>
    <property type="molecule type" value="Genomic_DNA"/>
</dbReference>
<protein>
    <recommendedName>
        <fullName evidence="5">Crystaline entomocidal protoxin</fullName>
    </recommendedName>
</protein>
<evidence type="ECO:0000259" key="6">
    <source>
        <dbReference type="Pfam" id="PF03945"/>
    </source>
</evidence>
<gene>
    <name evidence="7" type="ORF">BTTOUR_01445</name>
</gene>
<name>A0ABD5HRH5_BACTU</name>
<evidence type="ECO:0000313" key="7">
    <source>
        <dbReference type="EMBL" id="MDW9207482.1"/>
    </source>
</evidence>
<feature type="domain" description="Pesticidal crystal protein" evidence="6">
    <location>
        <begin position="117"/>
        <end position="312"/>
    </location>
</feature>
<keyword evidence="2" id="KW-0800">Toxin</keyword>
<evidence type="ECO:0000256" key="3">
    <source>
        <dbReference type="ARBA" id="ARBA00022969"/>
    </source>
</evidence>
<comment type="similarity">
    <text evidence="1">Belongs to the delta endotoxin family.</text>
</comment>
<accession>A0ABD5HRH5</accession>
<evidence type="ECO:0000256" key="1">
    <source>
        <dbReference type="ARBA" id="ARBA00007819"/>
    </source>
</evidence>
<dbReference type="InterPro" id="IPR038979">
    <property type="entry name" value="Pest_crys"/>
</dbReference>
<sequence>MNNKPNDSNLLNNTNATVMNTITNLSNNVPDPQDVEKENVPPAYCQYNSKQKNTDNVQECIGSTEEEPTPQVVPIIVAPIVLTPAMLPIGRWLGQQLGKWILGQATKKLKELLFPSSNALESALNKLREDLERKFDERLNQDTLNRLQGIYIGLLNLSSEFVAATENLAISEKKWFESPNPATEMDLENKRSLVRDKFINLHDLIIARIPEFLIPNYEEIGLPIYAQVATLDLIHLKDGVLKGESWGLSADEIRFYKGRFNYYLNNYTNEAHRVFNVGFNRLKNKTNHGIGYALNYRTAMNIYLFDVVYQWSFLRYEGITPKVSRSLYHYIGQFNNSLNNRVNMDGLMKIIECIPNKRVSQLNVYYYMKMSGSVPWPIKAILTYNKAQDGDPSAQTVGWLETSGSKNVTKAVVIPNHTTARVNGHVKYPGAERWNLTIQEQRVIANDYIGNDMKFDLQYPDHFLRNISYIPGEMPSNPFYSLGHQIKYSSPNGGNNIVVGFSPPETKSFFVDRVHLIKNQNPENHTTIIPAIHYNRLSHPNQSFFDGELGNGANGSLILAETGNTAYYDIISYSTNRLNRKIIIRVKAGSGDFELRVNGTKYPVVMIGGVPDNYYDYITAQAFTIESNKKIELTVSKTALGSSNELKYNQLLLVDPDKFSKIIDRWN</sequence>
<reference evidence="7 8" key="1">
    <citation type="submission" date="2023-10" db="EMBL/GenBank/DDBJ databases">
        <title>Draft Genome Sequence of Bacillus thuringiensis serovar. toumanoffi 4059: Identification of a Novel Cry Protein Candidate.</title>
        <authorList>
            <person name="Murdoch R.W."/>
            <person name="Gemler B."/>
            <person name="Heater B.S."/>
        </authorList>
    </citation>
    <scope>NUCLEOTIDE SEQUENCE [LARGE SCALE GENOMIC DNA]</scope>
    <source>
        <strain evidence="7 8">4059</strain>
    </source>
</reference>
<dbReference type="SUPFAM" id="SSF56849">
    <property type="entry name" value="delta-Endotoxin (insectocide), N-terminal domain"/>
    <property type="match status" value="1"/>
</dbReference>
<keyword evidence="3" id="KW-0749">Sporulation</keyword>
<dbReference type="InterPro" id="IPR036716">
    <property type="entry name" value="Pest_crys_N_sf"/>
</dbReference>
<proteinExistence type="inferred from homology"/>
<keyword evidence="4" id="KW-0843">Virulence</keyword>
<dbReference type="Gene3D" id="1.20.190.10">
    <property type="entry name" value="Pesticidal crystal protein, N-terminal domain"/>
    <property type="match status" value="1"/>
</dbReference>
<evidence type="ECO:0000256" key="4">
    <source>
        <dbReference type="ARBA" id="ARBA00023026"/>
    </source>
</evidence>
<dbReference type="PANTHER" id="PTHR37003">
    <property type="entry name" value="ENDOTOXIN_N DOMAIN-CONTAINING PROTEIN-RELATED"/>
    <property type="match status" value="1"/>
</dbReference>